<keyword evidence="3" id="KW-0479">Metal-binding</keyword>
<dbReference type="PROSITE" id="PS51085">
    <property type="entry name" value="2FE2S_FER_2"/>
    <property type="match status" value="1"/>
</dbReference>
<dbReference type="GO" id="GO:0005739">
    <property type="term" value="C:mitochondrion"/>
    <property type="evidence" value="ECO:0007669"/>
    <property type="project" value="TreeGrafter"/>
</dbReference>
<dbReference type="Proteomes" id="UP000002296">
    <property type="component" value="Unassembled WGS sequence"/>
</dbReference>
<evidence type="ECO:0000313" key="9">
    <source>
        <dbReference type="EMBL" id="EAN83436.1"/>
    </source>
</evidence>
<accession>Q4CT33</accession>
<keyword evidence="10" id="KW-1185">Reference proteome</keyword>
<dbReference type="Pfam" id="PF00111">
    <property type="entry name" value="Fer2"/>
    <property type="match status" value="1"/>
</dbReference>
<gene>
    <name evidence="9" type="ORF">Tc00.1047053504575.40</name>
</gene>
<organism evidence="9 10">
    <name type="scientific">Trypanosoma cruzi (strain CL Brener)</name>
    <dbReference type="NCBI Taxonomy" id="353153"/>
    <lineage>
        <taxon>Eukaryota</taxon>
        <taxon>Discoba</taxon>
        <taxon>Euglenozoa</taxon>
        <taxon>Kinetoplastea</taxon>
        <taxon>Metakinetoplastina</taxon>
        <taxon>Trypanosomatida</taxon>
        <taxon>Trypanosomatidae</taxon>
        <taxon>Trypanosoma</taxon>
        <taxon>Schizotrypanum</taxon>
    </lineage>
</organism>
<dbReference type="SUPFAM" id="SSF54292">
    <property type="entry name" value="2Fe-2S ferredoxin-like"/>
    <property type="match status" value="1"/>
</dbReference>
<dbReference type="Gene3D" id="3.10.20.30">
    <property type="match status" value="1"/>
</dbReference>
<feature type="transmembrane region" description="Helical" evidence="7">
    <location>
        <begin position="15"/>
        <end position="38"/>
    </location>
</feature>
<dbReference type="SMR" id="Q4CT33"/>
<sequence>MKLTHIFFLHFFKNLFSPFLFCFVLCGSAATMSIGFCAQKSRQRLLWRRLTPSSSMCLLHDSAFFSRCQLRLCANVAGTAATPGKVRVHATSAEGKTVSLTAPTGITLMEAIRDLGRLDIEAACDGTCACSTCHVILREEDFEKLSEPSEDEVDMLDLAPSVTKTSRLSCQIQLTDALDGITVKLPPETSNQMS</sequence>
<evidence type="ECO:0000256" key="5">
    <source>
        <dbReference type="ARBA" id="ARBA00023014"/>
    </source>
</evidence>
<evidence type="ECO:0000256" key="6">
    <source>
        <dbReference type="ARBA" id="ARBA00034078"/>
    </source>
</evidence>
<comment type="similarity">
    <text evidence="1">Belongs to the adrenodoxin/putidaredoxin family.</text>
</comment>
<reference evidence="9 10" key="1">
    <citation type="journal article" date="2005" name="Science">
        <title>The genome sequence of Trypanosoma cruzi, etiologic agent of Chagas disease.</title>
        <authorList>
            <person name="El-Sayed N.M."/>
            <person name="Myler P.J."/>
            <person name="Bartholomeu D.C."/>
            <person name="Nilsson D."/>
            <person name="Aggarwal G."/>
            <person name="Tran A.N."/>
            <person name="Ghedin E."/>
            <person name="Worthey E.A."/>
            <person name="Delcher A.L."/>
            <person name="Blandin G."/>
            <person name="Westenberger S.J."/>
            <person name="Caler E."/>
            <person name="Cerqueira G.C."/>
            <person name="Branche C."/>
            <person name="Haas B."/>
            <person name="Anupama A."/>
            <person name="Arner E."/>
            <person name="Aslund L."/>
            <person name="Attipoe P."/>
            <person name="Bontempi E."/>
            <person name="Bringaud F."/>
            <person name="Burton P."/>
            <person name="Cadag E."/>
            <person name="Campbell D.A."/>
            <person name="Carrington M."/>
            <person name="Crabtree J."/>
            <person name="Darban H."/>
            <person name="da Silveira J.F."/>
            <person name="de Jong P."/>
            <person name="Edwards K."/>
            <person name="Englund P.T."/>
            <person name="Fazelina G."/>
            <person name="Feldblyum T."/>
            <person name="Ferella M."/>
            <person name="Frasch A.C."/>
            <person name="Gull K."/>
            <person name="Horn D."/>
            <person name="Hou L."/>
            <person name="Huang Y."/>
            <person name="Kindlund E."/>
            <person name="Klingbeil M."/>
            <person name="Kluge S."/>
            <person name="Koo H."/>
            <person name="Lacerda D."/>
            <person name="Levin M.J."/>
            <person name="Lorenzi H."/>
            <person name="Louie T."/>
            <person name="Machado C.R."/>
            <person name="McCulloch R."/>
            <person name="McKenna A."/>
            <person name="Mizuno Y."/>
            <person name="Mottram J.C."/>
            <person name="Nelson S."/>
            <person name="Ochaya S."/>
            <person name="Osoegawa K."/>
            <person name="Pai G."/>
            <person name="Parsons M."/>
            <person name="Pentony M."/>
            <person name="Pettersson U."/>
            <person name="Pop M."/>
            <person name="Ramirez J.L."/>
            <person name="Rinta J."/>
            <person name="Robertson L."/>
            <person name="Salzberg S.L."/>
            <person name="Sanchez D.O."/>
            <person name="Seyler A."/>
            <person name="Sharma R."/>
            <person name="Shetty J."/>
            <person name="Simpson A.J."/>
            <person name="Sisk E."/>
            <person name="Tammi M.T."/>
            <person name="Tarleton R."/>
            <person name="Teixeira S."/>
            <person name="Van Aken S."/>
            <person name="Vogt C."/>
            <person name="Ward P.N."/>
            <person name="Wickstead B."/>
            <person name="Wortman J."/>
            <person name="White O."/>
            <person name="Fraser C.M."/>
            <person name="Stuart K.D."/>
            <person name="Andersson B."/>
        </authorList>
    </citation>
    <scope>NUCLEOTIDE SEQUENCE [LARGE SCALE GENOMIC DNA]</scope>
    <source>
        <strain evidence="9 10">CL Brener</strain>
    </source>
</reference>
<keyword evidence="7" id="KW-1133">Transmembrane helix</keyword>
<dbReference type="STRING" id="353153.Q4CT33"/>
<dbReference type="RefSeq" id="XP_805287.1">
    <property type="nucleotide sequence ID" value="XM_800194.1"/>
</dbReference>
<dbReference type="InterPro" id="IPR018298">
    <property type="entry name" value="Adrenodoxin_Fe-S_BS"/>
</dbReference>
<dbReference type="EMBL" id="AAHK01002043">
    <property type="protein sequence ID" value="EAN83436.1"/>
    <property type="molecule type" value="Genomic_DNA"/>
</dbReference>
<evidence type="ECO:0000256" key="4">
    <source>
        <dbReference type="ARBA" id="ARBA00023004"/>
    </source>
</evidence>
<evidence type="ECO:0000313" key="10">
    <source>
        <dbReference type="Proteomes" id="UP000002296"/>
    </source>
</evidence>
<dbReference type="GeneID" id="3534969"/>
<evidence type="ECO:0000256" key="1">
    <source>
        <dbReference type="ARBA" id="ARBA00010914"/>
    </source>
</evidence>
<dbReference type="InterPro" id="IPR001055">
    <property type="entry name" value="Adrenodoxin-like"/>
</dbReference>
<dbReference type="PROSITE" id="PS00814">
    <property type="entry name" value="ADX"/>
    <property type="match status" value="1"/>
</dbReference>
<comment type="cofactor">
    <cofactor evidence="6">
        <name>[2Fe-2S] cluster</name>
        <dbReference type="ChEBI" id="CHEBI:190135"/>
    </cofactor>
</comment>
<dbReference type="GO" id="GO:0140647">
    <property type="term" value="P:P450-containing electron transport chain"/>
    <property type="evidence" value="ECO:0007669"/>
    <property type="project" value="InterPro"/>
</dbReference>
<dbReference type="KEGG" id="tcr:504575.40"/>
<dbReference type="eggNOG" id="KOG3309">
    <property type="taxonomic scope" value="Eukaryota"/>
</dbReference>
<dbReference type="InterPro" id="IPR012675">
    <property type="entry name" value="Beta-grasp_dom_sf"/>
</dbReference>
<dbReference type="InterPro" id="IPR036010">
    <property type="entry name" value="2Fe-2S_ferredoxin-like_sf"/>
</dbReference>
<proteinExistence type="inferred from homology"/>
<name>Q4CT33_TRYCC</name>
<keyword evidence="5" id="KW-0411">Iron-sulfur</keyword>
<evidence type="ECO:0000256" key="7">
    <source>
        <dbReference type="SAM" id="Phobius"/>
    </source>
</evidence>
<dbReference type="InterPro" id="IPR001041">
    <property type="entry name" value="2Fe-2S_ferredoxin-type"/>
</dbReference>
<dbReference type="PRINTS" id="PR00355">
    <property type="entry name" value="ADRENODOXIN"/>
</dbReference>
<dbReference type="PaxDb" id="353153-Q4CT33"/>
<feature type="domain" description="2Fe-2S ferredoxin-type" evidence="8">
    <location>
        <begin position="84"/>
        <end position="189"/>
    </location>
</feature>
<dbReference type="GO" id="GO:0051537">
    <property type="term" value="F:2 iron, 2 sulfur cluster binding"/>
    <property type="evidence" value="ECO:0007669"/>
    <property type="project" value="UniProtKB-KW"/>
</dbReference>
<evidence type="ECO:0000256" key="3">
    <source>
        <dbReference type="ARBA" id="ARBA00022723"/>
    </source>
</evidence>
<evidence type="ECO:0000256" key="2">
    <source>
        <dbReference type="ARBA" id="ARBA00022714"/>
    </source>
</evidence>
<dbReference type="PANTHER" id="PTHR23426:SF65">
    <property type="entry name" value="FERREDOXIN-2, MITOCHONDRIAL"/>
    <property type="match status" value="1"/>
</dbReference>
<keyword evidence="7" id="KW-0472">Membrane</keyword>
<dbReference type="CDD" id="cd00207">
    <property type="entry name" value="fer2"/>
    <property type="match status" value="1"/>
</dbReference>
<evidence type="ECO:0000259" key="8">
    <source>
        <dbReference type="PROSITE" id="PS51085"/>
    </source>
</evidence>
<dbReference type="PANTHER" id="PTHR23426">
    <property type="entry name" value="FERREDOXIN/ADRENODOXIN"/>
    <property type="match status" value="1"/>
</dbReference>
<keyword evidence="2" id="KW-0001">2Fe-2S</keyword>
<dbReference type="AlphaFoldDB" id="Q4CT33"/>
<dbReference type="GO" id="GO:0046872">
    <property type="term" value="F:metal ion binding"/>
    <property type="evidence" value="ECO:0007669"/>
    <property type="project" value="UniProtKB-KW"/>
</dbReference>
<dbReference type="GO" id="GO:0009055">
    <property type="term" value="F:electron transfer activity"/>
    <property type="evidence" value="ECO:0007669"/>
    <property type="project" value="TreeGrafter"/>
</dbReference>
<dbReference type="InParanoid" id="Q4CT33"/>
<keyword evidence="7" id="KW-0812">Transmembrane</keyword>
<comment type="caution">
    <text evidence="9">The sequence shown here is derived from an EMBL/GenBank/DDBJ whole genome shotgun (WGS) entry which is preliminary data.</text>
</comment>
<protein>
    <submittedName>
        <fullName evidence="9">Adrenodoxin, putative</fullName>
    </submittedName>
</protein>
<keyword evidence="4" id="KW-0408">Iron</keyword>